<evidence type="ECO:0000256" key="1">
    <source>
        <dbReference type="ARBA" id="ARBA00023015"/>
    </source>
</evidence>
<keyword evidence="7" id="KW-1185">Reference proteome</keyword>
<keyword evidence="2" id="KW-0238">DNA-binding</keyword>
<proteinExistence type="predicted"/>
<dbReference type="SUPFAM" id="SSF48008">
    <property type="entry name" value="GntR ligand-binding domain-like"/>
    <property type="match status" value="1"/>
</dbReference>
<evidence type="ECO:0000313" key="6">
    <source>
        <dbReference type="EMBL" id="MFB9072511.1"/>
    </source>
</evidence>
<evidence type="ECO:0000313" key="7">
    <source>
        <dbReference type="Proteomes" id="UP001589575"/>
    </source>
</evidence>
<evidence type="ECO:0000256" key="4">
    <source>
        <dbReference type="SAM" id="MobiDB-lite"/>
    </source>
</evidence>
<gene>
    <name evidence="6" type="ORF">ACFFX0_15425</name>
</gene>
<dbReference type="SMART" id="SM00345">
    <property type="entry name" value="HTH_GNTR"/>
    <property type="match status" value="1"/>
</dbReference>
<dbReference type="Gene3D" id="1.20.120.530">
    <property type="entry name" value="GntR ligand-binding domain-like"/>
    <property type="match status" value="1"/>
</dbReference>
<dbReference type="SMART" id="SM00895">
    <property type="entry name" value="FCD"/>
    <property type="match status" value="1"/>
</dbReference>
<dbReference type="PANTHER" id="PTHR43537:SF24">
    <property type="entry name" value="GLUCONATE OPERON TRANSCRIPTIONAL REPRESSOR"/>
    <property type="match status" value="1"/>
</dbReference>
<comment type="caution">
    <text evidence="6">The sequence shown here is derived from an EMBL/GenBank/DDBJ whole genome shotgun (WGS) entry which is preliminary data.</text>
</comment>
<dbReference type="SUPFAM" id="SSF46785">
    <property type="entry name" value="Winged helix' DNA-binding domain"/>
    <property type="match status" value="1"/>
</dbReference>
<dbReference type="InterPro" id="IPR011711">
    <property type="entry name" value="GntR_C"/>
</dbReference>
<evidence type="ECO:0000256" key="3">
    <source>
        <dbReference type="ARBA" id="ARBA00023163"/>
    </source>
</evidence>
<sequence>MEVEVCGLPREPRLPREPGRVMTTITASTAGGRDPVNRGAGDQDTGTGSSKADVAYQRILSGINAGRYSPGARLVLAQLATELEMSVVPVREAIRRLQSESVVAYTRNVGATVIGIDPEIYHDTMETLALVEGYSTALCAPLITAEEIERARAINERMRGLLADFNPVEFTRLNKEFHSVLFEHHQNSHILDLVHRGWARLAALRSSTFAYVPHRADRSVAEHDHLLDLIAAGAEFAAVEQAARHHRLNTLNAYLDHVAASNGDADSPSA</sequence>
<feature type="domain" description="HTH gntR-type" evidence="5">
    <location>
        <begin position="49"/>
        <end position="116"/>
    </location>
</feature>
<dbReference type="InterPro" id="IPR008920">
    <property type="entry name" value="TF_FadR/GntR_C"/>
</dbReference>
<keyword evidence="1" id="KW-0805">Transcription regulation</keyword>
<protein>
    <submittedName>
        <fullName evidence="6">GntR family transcriptional regulator</fullName>
    </submittedName>
</protein>
<evidence type="ECO:0000256" key="2">
    <source>
        <dbReference type="ARBA" id="ARBA00023125"/>
    </source>
</evidence>
<dbReference type="Pfam" id="PF00392">
    <property type="entry name" value="GntR"/>
    <property type="match status" value="1"/>
</dbReference>
<accession>A0ABV5G0Q7</accession>
<name>A0ABV5G0Q7_9MICC</name>
<feature type="region of interest" description="Disordered" evidence="4">
    <location>
        <begin position="25"/>
        <end position="50"/>
    </location>
</feature>
<keyword evidence="3" id="KW-0804">Transcription</keyword>
<dbReference type="InterPro" id="IPR036388">
    <property type="entry name" value="WH-like_DNA-bd_sf"/>
</dbReference>
<dbReference type="PANTHER" id="PTHR43537">
    <property type="entry name" value="TRANSCRIPTIONAL REGULATOR, GNTR FAMILY"/>
    <property type="match status" value="1"/>
</dbReference>
<dbReference type="Gene3D" id="1.10.10.10">
    <property type="entry name" value="Winged helix-like DNA-binding domain superfamily/Winged helix DNA-binding domain"/>
    <property type="match status" value="1"/>
</dbReference>
<dbReference type="InterPro" id="IPR000524">
    <property type="entry name" value="Tscrpt_reg_HTH_GntR"/>
</dbReference>
<evidence type="ECO:0000259" key="5">
    <source>
        <dbReference type="PROSITE" id="PS50949"/>
    </source>
</evidence>
<organism evidence="6 7">
    <name type="scientific">Citricoccus parietis</name>
    <dbReference type="NCBI Taxonomy" id="592307"/>
    <lineage>
        <taxon>Bacteria</taxon>
        <taxon>Bacillati</taxon>
        <taxon>Actinomycetota</taxon>
        <taxon>Actinomycetes</taxon>
        <taxon>Micrococcales</taxon>
        <taxon>Micrococcaceae</taxon>
        <taxon>Citricoccus</taxon>
    </lineage>
</organism>
<dbReference type="InterPro" id="IPR036390">
    <property type="entry name" value="WH_DNA-bd_sf"/>
</dbReference>
<dbReference type="PROSITE" id="PS50949">
    <property type="entry name" value="HTH_GNTR"/>
    <property type="match status" value="1"/>
</dbReference>
<reference evidence="6 7" key="1">
    <citation type="submission" date="2024-09" db="EMBL/GenBank/DDBJ databases">
        <authorList>
            <person name="Sun Q."/>
            <person name="Mori K."/>
        </authorList>
    </citation>
    <scope>NUCLEOTIDE SEQUENCE [LARGE SCALE GENOMIC DNA]</scope>
    <source>
        <strain evidence="6 7">CCM 7609</strain>
    </source>
</reference>
<dbReference type="EMBL" id="JBHMFI010000001">
    <property type="protein sequence ID" value="MFB9072511.1"/>
    <property type="molecule type" value="Genomic_DNA"/>
</dbReference>
<dbReference type="Proteomes" id="UP001589575">
    <property type="component" value="Unassembled WGS sequence"/>
</dbReference>
<dbReference type="Pfam" id="PF07729">
    <property type="entry name" value="FCD"/>
    <property type="match status" value="1"/>
</dbReference>